<dbReference type="InterPro" id="IPR003018">
    <property type="entry name" value="GAF"/>
</dbReference>
<dbReference type="InterPro" id="IPR041664">
    <property type="entry name" value="AAA_16"/>
</dbReference>
<dbReference type="GO" id="GO:0000155">
    <property type="term" value="F:phosphorelay sensor kinase activity"/>
    <property type="evidence" value="ECO:0007669"/>
    <property type="project" value="InterPro"/>
</dbReference>
<dbReference type="InterPro" id="IPR003594">
    <property type="entry name" value="HATPase_dom"/>
</dbReference>
<dbReference type="PROSITE" id="PS50109">
    <property type="entry name" value="HIS_KIN"/>
    <property type="match status" value="1"/>
</dbReference>
<protein>
    <recommendedName>
        <fullName evidence="2">histidine kinase</fullName>
        <ecNumber evidence="2">2.7.13.3</ecNumber>
    </recommendedName>
</protein>
<dbReference type="InterPro" id="IPR005467">
    <property type="entry name" value="His_kinase_dom"/>
</dbReference>
<dbReference type="OrthoDB" id="5476122at2"/>
<dbReference type="SUPFAM" id="SSF55874">
    <property type="entry name" value="ATPase domain of HSP90 chaperone/DNA topoisomerase II/histidine kinase"/>
    <property type="match status" value="1"/>
</dbReference>
<dbReference type="Gene3D" id="3.30.565.10">
    <property type="entry name" value="Histidine kinase-like ATPase, C-terminal domain"/>
    <property type="match status" value="1"/>
</dbReference>
<proteinExistence type="predicted"/>
<evidence type="ECO:0000313" key="7">
    <source>
        <dbReference type="EMBL" id="TQF12825.1"/>
    </source>
</evidence>
<accession>A0A540WUX2</accession>
<dbReference type="Proteomes" id="UP000315369">
    <property type="component" value="Unassembled WGS sequence"/>
</dbReference>
<dbReference type="Gene3D" id="1.10.510.10">
    <property type="entry name" value="Transferase(Phosphotransferase) domain 1"/>
    <property type="match status" value="1"/>
</dbReference>
<dbReference type="PANTHER" id="PTHR43642:SF1">
    <property type="entry name" value="HYBRID SIGNAL TRANSDUCTION HISTIDINE KINASE G"/>
    <property type="match status" value="1"/>
</dbReference>
<evidence type="ECO:0000259" key="6">
    <source>
        <dbReference type="PROSITE" id="PS50109"/>
    </source>
</evidence>
<dbReference type="InterPro" id="IPR036890">
    <property type="entry name" value="HATPase_C_sf"/>
</dbReference>
<keyword evidence="8" id="KW-1185">Reference proteome</keyword>
<dbReference type="Pfam" id="PF00069">
    <property type="entry name" value="Pkinase"/>
    <property type="match status" value="1"/>
</dbReference>
<evidence type="ECO:0000256" key="2">
    <source>
        <dbReference type="ARBA" id="ARBA00012438"/>
    </source>
</evidence>
<evidence type="ECO:0000256" key="1">
    <source>
        <dbReference type="ARBA" id="ARBA00000085"/>
    </source>
</evidence>
<dbReference type="SMART" id="SM00388">
    <property type="entry name" value="HisKA"/>
    <property type="match status" value="1"/>
</dbReference>
<comment type="caution">
    <text evidence="7">The sequence shown here is derived from an EMBL/GenBank/DDBJ whole genome shotgun (WGS) entry which is preliminary data.</text>
</comment>
<feature type="region of interest" description="Disordered" evidence="4">
    <location>
        <begin position="1"/>
        <end position="23"/>
    </location>
</feature>
<dbReference type="SMART" id="SM00387">
    <property type="entry name" value="HATPase_c"/>
    <property type="match status" value="1"/>
</dbReference>
<dbReference type="Gene3D" id="1.10.287.130">
    <property type="match status" value="1"/>
</dbReference>
<dbReference type="Pfam" id="PF25503">
    <property type="entry name" value="TPR_CHK1"/>
    <property type="match status" value="1"/>
</dbReference>
<keyword evidence="3" id="KW-0597">Phosphoprotein</keyword>
<dbReference type="SUPFAM" id="SSF52540">
    <property type="entry name" value="P-loop containing nucleoside triphosphate hydrolases"/>
    <property type="match status" value="1"/>
</dbReference>
<dbReference type="InterPro" id="IPR004358">
    <property type="entry name" value="Sig_transdc_His_kin-like_C"/>
</dbReference>
<dbReference type="InterPro" id="IPR003661">
    <property type="entry name" value="HisK_dim/P_dom"/>
</dbReference>
<dbReference type="Gene3D" id="3.40.50.300">
    <property type="entry name" value="P-loop containing nucleotide triphosphate hydrolases"/>
    <property type="match status" value="1"/>
</dbReference>
<dbReference type="GO" id="GO:0005524">
    <property type="term" value="F:ATP binding"/>
    <property type="evidence" value="ECO:0007669"/>
    <property type="project" value="InterPro"/>
</dbReference>
<dbReference type="Gene3D" id="3.30.450.40">
    <property type="match status" value="2"/>
</dbReference>
<dbReference type="Pfam" id="PF00512">
    <property type="entry name" value="HisKA"/>
    <property type="match status" value="1"/>
</dbReference>
<evidence type="ECO:0000256" key="3">
    <source>
        <dbReference type="ARBA" id="ARBA00022553"/>
    </source>
</evidence>
<dbReference type="InterPro" id="IPR011009">
    <property type="entry name" value="Kinase-like_dom_sf"/>
</dbReference>
<dbReference type="SUPFAM" id="SSF47384">
    <property type="entry name" value="Homodimeric domain of signal transducing histidine kinase"/>
    <property type="match status" value="1"/>
</dbReference>
<feature type="domain" description="Histidine kinase" evidence="6">
    <location>
        <begin position="1700"/>
        <end position="1916"/>
    </location>
</feature>
<dbReference type="CDD" id="cd14014">
    <property type="entry name" value="STKc_PknB_like"/>
    <property type="match status" value="1"/>
</dbReference>
<dbReference type="InterPro" id="IPR036097">
    <property type="entry name" value="HisK_dim/P_sf"/>
</dbReference>
<dbReference type="SUPFAM" id="SSF55781">
    <property type="entry name" value="GAF domain-like"/>
    <property type="match status" value="2"/>
</dbReference>
<feature type="compositionally biased region" description="Basic and acidic residues" evidence="4">
    <location>
        <begin position="8"/>
        <end position="19"/>
    </location>
</feature>
<dbReference type="PRINTS" id="PR00344">
    <property type="entry name" value="BCTRLSENSOR"/>
</dbReference>
<dbReference type="SUPFAM" id="SSF48452">
    <property type="entry name" value="TPR-like"/>
    <property type="match status" value="1"/>
</dbReference>
<feature type="region of interest" description="Disordered" evidence="4">
    <location>
        <begin position="1902"/>
        <end position="1922"/>
    </location>
</feature>
<dbReference type="InterPro" id="IPR053159">
    <property type="entry name" value="Hybrid_Histidine_Kinase"/>
</dbReference>
<organism evidence="7 8">
    <name type="scientific">Myxococcus llanfairpwllgwyngyllgogerychwyrndrobwllllantysiliogogogochensis</name>
    <dbReference type="NCBI Taxonomy" id="2590453"/>
    <lineage>
        <taxon>Bacteria</taxon>
        <taxon>Pseudomonadati</taxon>
        <taxon>Myxococcota</taxon>
        <taxon>Myxococcia</taxon>
        <taxon>Myxococcales</taxon>
        <taxon>Cystobacterineae</taxon>
        <taxon>Myxococcaceae</taxon>
        <taxon>Myxococcus</taxon>
    </lineage>
</organism>
<comment type="catalytic activity">
    <reaction evidence="1">
        <text>ATP + protein L-histidine = ADP + protein N-phospho-L-histidine.</text>
        <dbReference type="EC" id="2.7.13.3"/>
    </reaction>
</comment>
<feature type="compositionally biased region" description="Basic and acidic residues" evidence="4">
    <location>
        <begin position="1912"/>
        <end position="1922"/>
    </location>
</feature>
<feature type="domain" description="Protein kinase" evidence="5">
    <location>
        <begin position="27"/>
        <end position="292"/>
    </location>
</feature>
<evidence type="ECO:0000256" key="4">
    <source>
        <dbReference type="SAM" id="MobiDB-lite"/>
    </source>
</evidence>
<dbReference type="EC" id="2.7.13.3" evidence="2"/>
<dbReference type="PANTHER" id="PTHR43642">
    <property type="entry name" value="HYBRID SIGNAL TRANSDUCTION HISTIDINE KINASE G"/>
    <property type="match status" value="1"/>
</dbReference>
<dbReference type="InterPro" id="IPR029016">
    <property type="entry name" value="GAF-like_dom_sf"/>
</dbReference>
<dbReference type="InterPro" id="IPR027417">
    <property type="entry name" value="P-loop_NTPase"/>
</dbReference>
<dbReference type="Pfam" id="PF02518">
    <property type="entry name" value="HATPase_c"/>
    <property type="match status" value="1"/>
</dbReference>
<sequence length="1922" mass="212537">MAGWAWPRGDRTEGFHGEGEMWQAPGTEGLQEIHRGRRYVVLRTWGQDGRPLVIKQVRRGPLAVGSGPMLRHEDALLRELRDGVPDISRVVSLTEEPSQPLALVLEDAGPHNLQEWLHRRPVGVEVFMELALQLAGILSRLHQHHVIHRDLNPTNLVMSASGQRLTLIDFDLATRVSGLAPSGDMPGELQWALAYIAPEQTGRMNRLIDHRADLYSLGATFYELLTGLPPFTSADPVELVHAHLARHPVPPAFANPAVPRVVSDIVLKLLAKMPEERYQSADSLLVDLQEVRRRKGADLSDDFELGRLDLARQLSLPERLYGREPQQAELRAARERVRQGTSELLLLSGAAGIGKSALVHELARDAARGDRLLTGKFNQLQGNVPYSAFVQAFQGLLRELMEEAPEARDIWRQRLLGALGPHARVISDVIPALEELLGPQPLPPKLGPVEASARFHLLFQSFVQALATPRHVLLLFLDDLQWADPGSLQLLKSLCGDPGSLHVLFVGAWRSQEVGHEHPLPRLLSTLEEQGAIPSHAFELEPLDAAAITALCADTFRREPSEVAPLAELLLNKTAGNPLFLTRLLRLLHTSGLLNFDLEQGTWTWELERLRRVEVTENVVELMLAAIRRLPERAQYVLEVAACLGDRVELGLLSSLVDERATEDTASALWSLLREGLLIPENERPQARTEDTPITPEATYRFAHDRVRQAAYSLLTEDQREELHLAAGRQLLRGARGDVLEERLFAVVDHLSRGARKLSGAGERQTLAELLFRAGLKAKEASAFGAALVYLTRGLALLPREDWPRRHEQIFQVHKEAAECAYLSGNGKLAEELLHTAHEHAASAPRKVDLYVLQVLALLMNGHHAEALRAGQEGLRLFGMELPEHGYAQALASERERMEHHLRGRPVEELLEAPLLEDPRHLACVQLLSELVTPAFFVDPNLFSYLNTLALVLTLEHGNSRWAPAVYACHGMLLASEGDAASAYTWCNLGVALARRLGDARQECRALITLTLNINHWRAPLRTNLSLLRRAVTTGLASGDLQFTSYALTTVVSTELAMGTELVRVLGSIDTSLSFARRAGVQVMADVSILSRQAIRALQGRTHQLARLSDDDFDEQDFLDSGLTTHTSLYLHALLKLLVAYVLGDLDEALKMSREALPYEHFAQGFFRNVDFNVLTSLTLAARATRLPEEREAMLGLLAENQRKLGGWAETCPENFRHKHQLVSAEVARLEGRHLEAMALYDSAIDGAHTEGFLQDEALANELAGRFHQQLHHKRFATLHLRAALDGYTRWGAQAKVVLLEEEFPELKSLVDRSWSEPGITPTRPDAPGASLDLLTLLKASETLVGEVVLDRLLEKLMAVCFEAAGATRGALVLDEAGALRVRAVGAISEPVSLERTPLAHASQVPITLLEHAFRTGETLVLADAAHQGRFVQDAYVLRRAVKSALAIPIQRHGKTVGVLYLENDLATRAFTPERVGVLRTLSSQIAISLENSRLFEQLHVEVQERRRAERAVRFLADSGLALAESLDLEQTLAKATRLVVPFLADWCMFTVVERGDTLRTLAVAHVDPVKEARLRELLEHYPVDWTSPPAVIHALRTGQPFLRADVTDFMLREHGHGPEYVERLRELGSQAAMHVPLIAGGRTLGVATFVSGTPGRRYSEVDLGLAQELARRAAVCIDNARLYRESQDAIRLRDEFLSVASHELNTPLTSLRLMVQTLLRHTPQGLPPVAIRGLKTLDSQSLKLATLVEEMLDISRLQAGRLDLHLSRVDLVEVLGAVTRRMQEPLKRADCELALHVDGEALVGRWDAARLQQVFVHLVSNALKFGAGKPITLRAWGDADVVHVSVRDAGIGIAADRLAHIFERFERAVSVRAYGGLGLGLHLVRELVTALGGSIRVESTPGEGSTFTVELPREGPPDTPA</sequence>
<dbReference type="Pfam" id="PF01590">
    <property type="entry name" value="GAF"/>
    <property type="match status" value="2"/>
</dbReference>
<dbReference type="EMBL" id="VIFM01000123">
    <property type="protein sequence ID" value="TQF12825.1"/>
    <property type="molecule type" value="Genomic_DNA"/>
</dbReference>
<dbReference type="SMART" id="SM00065">
    <property type="entry name" value="GAF"/>
    <property type="match status" value="2"/>
</dbReference>
<dbReference type="Pfam" id="PF13191">
    <property type="entry name" value="AAA_16"/>
    <property type="match status" value="1"/>
</dbReference>
<dbReference type="InterPro" id="IPR000719">
    <property type="entry name" value="Prot_kinase_dom"/>
</dbReference>
<dbReference type="InterPro" id="IPR011990">
    <property type="entry name" value="TPR-like_helical_dom_sf"/>
</dbReference>
<dbReference type="CDD" id="cd00082">
    <property type="entry name" value="HisKA"/>
    <property type="match status" value="1"/>
</dbReference>
<gene>
    <name evidence="7" type="ORF">FJV41_26975</name>
</gene>
<reference evidence="7 8" key="1">
    <citation type="submission" date="2019-06" db="EMBL/GenBank/DDBJ databases">
        <authorList>
            <person name="Livingstone P."/>
            <person name="Whitworth D."/>
        </authorList>
    </citation>
    <scope>NUCLEOTIDE SEQUENCE [LARGE SCALE GENOMIC DNA]</scope>
    <source>
        <strain evidence="7 8">AM401</strain>
    </source>
</reference>
<evidence type="ECO:0000313" key="8">
    <source>
        <dbReference type="Proteomes" id="UP000315369"/>
    </source>
</evidence>
<dbReference type="PROSITE" id="PS50011">
    <property type="entry name" value="PROTEIN_KINASE_DOM"/>
    <property type="match status" value="1"/>
</dbReference>
<dbReference type="SUPFAM" id="SSF56112">
    <property type="entry name" value="Protein kinase-like (PK-like)"/>
    <property type="match status" value="1"/>
</dbReference>
<evidence type="ECO:0000259" key="5">
    <source>
        <dbReference type="PROSITE" id="PS50011"/>
    </source>
</evidence>
<name>A0A540WUX2_9BACT</name>